<dbReference type="AlphaFoldDB" id="A0A6P8HIT8"/>
<evidence type="ECO:0000313" key="3">
    <source>
        <dbReference type="Proteomes" id="UP000515163"/>
    </source>
</evidence>
<dbReference type="Gene3D" id="2.60.120.650">
    <property type="entry name" value="Cupin"/>
    <property type="match status" value="1"/>
</dbReference>
<dbReference type="InParanoid" id="A0A6P8HIT8"/>
<protein>
    <submittedName>
        <fullName evidence="4">Uncharacterized protein LOC116291718</fullName>
    </submittedName>
</protein>
<evidence type="ECO:0000256" key="2">
    <source>
        <dbReference type="SAM" id="Phobius"/>
    </source>
</evidence>
<keyword evidence="3" id="KW-1185">Reference proteome</keyword>
<keyword evidence="2" id="KW-1133">Transmembrane helix</keyword>
<name>A0A6P8HIT8_ACTTE</name>
<dbReference type="KEGG" id="aten:116291718"/>
<dbReference type="PANTHER" id="PTHR35259">
    <property type="entry name" value="BOMBESIN RECEPTOR-ACTIVATED PROTEIN C6ORF89"/>
    <property type="match status" value="1"/>
</dbReference>
<feature type="region of interest" description="Disordered" evidence="1">
    <location>
        <begin position="1"/>
        <end position="21"/>
    </location>
</feature>
<dbReference type="InterPro" id="IPR038757">
    <property type="entry name" value="BRAP"/>
</dbReference>
<keyword evidence="2" id="KW-0472">Membrane</keyword>
<sequence>MTAEETKDAIPEFSSEPSEAEKQMSFKEKLALIDNEVRELYDFCVKAGYSPAQIEKCAEPILVVDKTESKKKWLKRLAFILLIVAFIATLFLYEPAYDKASIYCKLVALKILPYWDWRYLYEEDCLIINPYRVEEGISEEDCETKCSELNRIEVLTNTNHKIIADLLFKDIPVVIKDATDDWSARKKFSVEFLAQLFQEREVLSESGVCQFQSTVEGYSHPVSFLEDVVEGKIEGSYQAYWENCEKKAAREFRQFYRRPYFLPPMVEADEGNWMIVSSGGSKSLRVSWASTITWLSQITGQSRILLRPDPVCKKVCQPLSVMLKPGDSLLMANELWTMSYKPIGEEPVIAIGATGSTF</sequence>
<evidence type="ECO:0000256" key="1">
    <source>
        <dbReference type="SAM" id="MobiDB-lite"/>
    </source>
</evidence>
<dbReference type="RefSeq" id="XP_031554788.1">
    <property type="nucleotide sequence ID" value="XM_031698928.1"/>
</dbReference>
<dbReference type="Proteomes" id="UP000515163">
    <property type="component" value="Unplaced"/>
</dbReference>
<feature type="compositionally biased region" description="Basic and acidic residues" evidence="1">
    <location>
        <begin position="1"/>
        <end position="10"/>
    </location>
</feature>
<dbReference type="SUPFAM" id="SSF51197">
    <property type="entry name" value="Clavaminate synthase-like"/>
    <property type="match status" value="1"/>
</dbReference>
<gene>
    <name evidence="4" type="primary">LOC116291718</name>
</gene>
<keyword evidence="2" id="KW-0812">Transmembrane</keyword>
<evidence type="ECO:0000313" key="4">
    <source>
        <dbReference type="RefSeq" id="XP_031554788.1"/>
    </source>
</evidence>
<reference evidence="4" key="1">
    <citation type="submission" date="2025-08" db="UniProtKB">
        <authorList>
            <consortium name="RefSeq"/>
        </authorList>
    </citation>
    <scope>IDENTIFICATION</scope>
    <source>
        <tissue evidence="4">Tentacle</tissue>
    </source>
</reference>
<dbReference type="GeneID" id="116291718"/>
<dbReference type="OrthoDB" id="10059103at2759"/>
<proteinExistence type="predicted"/>
<dbReference type="PANTHER" id="PTHR35259:SF2">
    <property type="match status" value="1"/>
</dbReference>
<feature type="transmembrane region" description="Helical" evidence="2">
    <location>
        <begin position="76"/>
        <end position="93"/>
    </location>
</feature>
<organism evidence="3 4">
    <name type="scientific">Actinia tenebrosa</name>
    <name type="common">Australian red waratah sea anemone</name>
    <dbReference type="NCBI Taxonomy" id="6105"/>
    <lineage>
        <taxon>Eukaryota</taxon>
        <taxon>Metazoa</taxon>
        <taxon>Cnidaria</taxon>
        <taxon>Anthozoa</taxon>
        <taxon>Hexacorallia</taxon>
        <taxon>Actiniaria</taxon>
        <taxon>Actiniidae</taxon>
        <taxon>Actinia</taxon>
    </lineage>
</organism>
<accession>A0A6P8HIT8</accession>